<feature type="domain" description="Transposase InsH N-terminal" evidence="1">
    <location>
        <begin position="24"/>
        <end position="110"/>
    </location>
</feature>
<dbReference type="Proteomes" id="UP000036520">
    <property type="component" value="Chromosome"/>
</dbReference>
<dbReference type="Pfam" id="PF05598">
    <property type="entry name" value="DUF772"/>
    <property type="match status" value="1"/>
</dbReference>
<name>A0A0H4PC93_9BACT</name>
<evidence type="ECO:0000313" key="3">
    <source>
        <dbReference type="Proteomes" id="UP000036520"/>
    </source>
</evidence>
<gene>
    <name evidence="2" type="ORF">CA2015_2467</name>
</gene>
<dbReference type="PANTHER" id="PTHR33803:SF3">
    <property type="entry name" value="BLL1974 PROTEIN"/>
    <property type="match status" value="1"/>
</dbReference>
<keyword evidence="3" id="KW-1185">Reference proteome</keyword>
<dbReference type="RefSeq" id="WP_048642177.1">
    <property type="nucleotide sequence ID" value="NZ_CP012040.1"/>
</dbReference>
<evidence type="ECO:0000259" key="1">
    <source>
        <dbReference type="Pfam" id="PF05598"/>
    </source>
</evidence>
<dbReference type="KEGG" id="camu:CA2015_2467"/>
<proteinExistence type="predicted"/>
<protein>
    <submittedName>
        <fullName evidence="2">Putative transposase</fullName>
    </submittedName>
</protein>
<sequence>MKDTAQLQIFKDFDGYSPKYHFFKNSLFGQIKDSIPWDELAGCLPAENTGPGAPRWFDAKGMFGMMFLKAYLNVSDRQLIERFNTDYSLQMFCGKLLAEDKQIRDYTLMTGIRAYIEDHCEWEQVQSVLLNHWKKDVNNSHVLLMDATCYESYIRFPTDVKLLWESCEWVFEKQLFRLCKILKTKRPRSKYREQKIKQLVYFRKRRNTHKETLRRRKSLVYLLEKGIEQLQQIMDMFRGECMRPEDFACLRTIKKILVQQTFLLTHKPSELKDRIVSLHKPYVRPIVRGKENKPVEFGMKVHMLQVDGLSFIDKMSFRNFNECKRLKISVVKHKTVFKGTTQLGADRIYATNENRRYCTRNSIFTCFPKKGPKNHSKAEKILSSEISKQRATVTEGIFGTHKDHYGLRKIKVRGEKREKLMVLFATMAANAVKIAKKRNREEPAPREKAA</sequence>
<accession>A0A0H4PC93</accession>
<dbReference type="EMBL" id="CP012040">
    <property type="protein sequence ID" value="AKP51879.1"/>
    <property type="molecule type" value="Genomic_DNA"/>
</dbReference>
<dbReference type="AlphaFoldDB" id="A0A0H4PC93"/>
<organism evidence="2 3">
    <name type="scientific">Cyclobacterium amurskyense</name>
    <dbReference type="NCBI Taxonomy" id="320787"/>
    <lineage>
        <taxon>Bacteria</taxon>
        <taxon>Pseudomonadati</taxon>
        <taxon>Bacteroidota</taxon>
        <taxon>Cytophagia</taxon>
        <taxon>Cytophagales</taxon>
        <taxon>Cyclobacteriaceae</taxon>
        <taxon>Cyclobacterium</taxon>
    </lineage>
</organism>
<evidence type="ECO:0000313" key="2">
    <source>
        <dbReference type="EMBL" id="AKP51879.1"/>
    </source>
</evidence>
<dbReference type="InterPro" id="IPR008490">
    <property type="entry name" value="Transposase_InsH_N"/>
</dbReference>
<dbReference type="OrthoDB" id="1454687at2"/>
<dbReference type="PANTHER" id="PTHR33803">
    <property type="entry name" value="IS1478 TRANSPOSASE"/>
    <property type="match status" value="1"/>
</dbReference>
<reference evidence="2 3" key="1">
    <citation type="submission" date="2015-07" db="EMBL/GenBank/DDBJ databases">
        <authorList>
            <person name="Kim K.M."/>
        </authorList>
    </citation>
    <scope>NUCLEOTIDE SEQUENCE [LARGE SCALE GENOMIC DNA]</scope>
    <source>
        <strain evidence="2 3">KCTC 12363</strain>
    </source>
</reference>